<dbReference type="STRING" id="436010.A0A167WIU0"/>
<dbReference type="AlphaFoldDB" id="A0A167WIU0"/>
<organism evidence="1 2">
    <name type="scientific">Athelia psychrophila</name>
    <dbReference type="NCBI Taxonomy" id="1759441"/>
    <lineage>
        <taxon>Eukaryota</taxon>
        <taxon>Fungi</taxon>
        <taxon>Dikarya</taxon>
        <taxon>Basidiomycota</taxon>
        <taxon>Agaricomycotina</taxon>
        <taxon>Agaricomycetes</taxon>
        <taxon>Agaricomycetidae</taxon>
        <taxon>Atheliales</taxon>
        <taxon>Atheliaceae</taxon>
        <taxon>Athelia</taxon>
    </lineage>
</organism>
<dbReference type="OrthoDB" id="3007797at2759"/>
<evidence type="ECO:0000313" key="2">
    <source>
        <dbReference type="Proteomes" id="UP000076532"/>
    </source>
</evidence>
<sequence length="171" mass="17582">MATITTSQIIDTLKQHLNLSTPEIKEAKPQQPDIEYQPDRAKWEARTALRLAVDPSLPSTPLPAGFPKKLESPLVWEGTTSSSTPDAVVAVAVVVGQYTSGSVVTAATVARVASCVAMSLTSGSVVAVAAVTGGATVVTASPSAVGGIGRTNSQNDKTALHEYASTYNAMG</sequence>
<dbReference type="EMBL" id="KV417802">
    <property type="protein sequence ID" value="KZP06149.1"/>
    <property type="molecule type" value="Genomic_DNA"/>
</dbReference>
<name>A0A167WIU0_9AGAM</name>
<reference evidence="1 2" key="1">
    <citation type="journal article" date="2016" name="Mol. Biol. Evol.">
        <title>Comparative Genomics of Early-Diverging Mushroom-Forming Fungi Provides Insights into the Origins of Lignocellulose Decay Capabilities.</title>
        <authorList>
            <person name="Nagy L.G."/>
            <person name="Riley R."/>
            <person name="Tritt A."/>
            <person name="Adam C."/>
            <person name="Daum C."/>
            <person name="Floudas D."/>
            <person name="Sun H."/>
            <person name="Yadav J.S."/>
            <person name="Pangilinan J."/>
            <person name="Larsson K.H."/>
            <person name="Matsuura K."/>
            <person name="Barry K."/>
            <person name="Labutti K."/>
            <person name="Kuo R."/>
            <person name="Ohm R.A."/>
            <person name="Bhattacharya S.S."/>
            <person name="Shirouzu T."/>
            <person name="Yoshinaga Y."/>
            <person name="Martin F.M."/>
            <person name="Grigoriev I.V."/>
            <person name="Hibbett D.S."/>
        </authorList>
    </citation>
    <scope>NUCLEOTIDE SEQUENCE [LARGE SCALE GENOMIC DNA]</scope>
    <source>
        <strain evidence="1 2">CBS 109695</strain>
    </source>
</reference>
<gene>
    <name evidence="1" type="ORF">FIBSPDRAFT_966702</name>
</gene>
<keyword evidence="2" id="KW-1185">Reference proteome</keyword>
<proteinExistence type="predicted"/>
<dbReference type="Proteomes" id="UP000076532">
    <property type="component" value="Unassembled WGS sequence"/>
</dbReference>
<accession>A0A167WIU0</accession>
<evidence type="ECO:0000313" key="1">
    <source>
        <dbReference type="EMBL" id="KZP06149.1"/>
    </source>
</evidence>
<protein>
    <submittedName>
        <fullName evidence="1">Uncharacterized protein</fullName>
    </submittedName>
</protein>